<dbReference type="InterPro" id="IPR003018">
    <property type="entry name" value="GAF"/>
</dbReference>
<dbReference type="PANTHER" id="PTHR21021:SF15">
    <property type="entry name" value="FREE METHIONINE-R-SULFOXIDE REDUCTASE"/>
    <property type="match status" value="1"/>
</dbReference>
<dbReference type="GO" id="GO:0033745">
    <property type="term" value="F:L-methionine-(R)-S-oxide reductase activity"/>
    <property type="evidence" value="ECO:0007669"/>
    <property type="project" value="TreeGrafter"/>
</dbReference>
<comment type="caution">
    <text evidence="3">The sequence shown here is derived from an EMBL/GenBank/DDBJ whole genome shotgun (WGS) entry which is preliminary data.</text>
</comment>
<dbReference type="InterPro" id="IPR000614">
    <property type="entry name" value="FRMsr_CS"/>
</dbReference>
<dbReference type="EMBL" id="JADKIO010000005">
    <property type="protein sequence ID" value="MBK9795642.1"/>
    <property type="molecule type" value="Genomic_DNA"/>
</dbReference>
<evidence type="ECO:0000313" key="3">
    <source>
        <dbReference type="EMBL" id="MBK9795642.1"/>
    </source>
</evidence>
<feature type="domain" description="GAF" evidence="2">
    <location>
        <begin position="59"/>
        <end position="163"/>
    </location>
</feature>
<sequence length="173" mass="18616">MSEGILLAKVARGTLLPEPERVARLREALPQIEAALAGETDDVAIQATLACLLWETLPQANWCGFYRVVGERLLAVGPYQGGMGCLRIPFERGVCGACARTGLTQLVPDVHAFPGHIACDDATRSELVIPVHSGTRLVAVLDLDCPHREGFSATEARILEALMERSFKAPAGR</sequence>
<dbReference type="SUPFAM" id="SSF55781">
    <property type="entry name" value="GAF domain-like"/>
    <property type="match status" value="1"/>
</dbReference>
<evidence type="ECO:0000256" key="1">
    <source>
        <dbReference type="ARBA" id="ARBA00038454"/>
    </source>
</evidence>
<gene>
    <name evidence="3" type="ORF">IPP58_03970</name>
</gene>
<dbReference type="Pfam" id="PF01590">
    <property type="entry name" value="GAF"/>
    <property type="match status" value="1"/>
</dbReference>
<evidence type="ECO:0000313" key="4">
    <source>
        <dbReference type="Proteomes" id="UP000886657"/>
    </source>
</evidence>
<dbReference type="Proteomes" id="UP000886657">
    <property type="component" value="Unassembled WGS sequence"/>
</dbReference>
<dbReference type="PANTHER" id="PTHR21021">
    <property type="entry name" value="GAF/PUTATIVE CYTOSKELETAL PROTEIN"/>
    <property type="match status" value="1"/>
</dbReference>
<dbReference type="GO" id="GO:0005829">
    <property type="term" value="C:cytosol"/>
    <property type="evidence" value="ECO:0007669"/>
    <property type="project" value="TreeGrafter"/>
</dbReference>
<organism evidence="3 4">
    <name type="scientific">Candidatus Geothrix skivensis</name>
    <dbReference type="NCBI Taxonomy" id="2954439"/>
    <lineage>
        <taxon>Bacteria</taxon>
        <taxon>Pseudomonadati</taxon>
        <taxon>Acidobacteriota</taxon>
        <taxon>Holophagae</taxon>
        <taxon>Holophagales</taxon>
        <taxon>Holophagaceae</taxon>
        <taxon>Geothrix</taxon>
    </lineage>
</organism>
<dbReference type="Gene3D" id="3.30.450.40">
    <property type="match status" value="1"/>
</dbReference>
<accession>A0A9D7SFN3</accession>
<dbReference type="InterPro" id="IPR029016">
    <property type="entry name" value="GAF-like_dom_sf"/>
</dbReference>
<dbReference type="AlphaFoldDB" id="A0A9D7SFN3"/>
<protein>
    <submittedName>
        <fullName evidence="3">GAF domain-containing protein</fullName>
    </submittedName>
</protein>
<name>A0A9D7SFN3_9BACT</name>
<comment type="similarity">
    <text evidence="1">Belongs to the free Met sulfoxide reductase family.</text>
</comment>
<reference evidence="3" key="1">
    <citation type="submission" date="2020-10" db="EMBL/GenBank/DDBJ databases">
        <title>Connecting structure to function with the recovery of over 1000 high-quality activated sludge metagenome-assembled genomes encoding full-length rRNA genes using long-read sequencing.</title>
        <authorList>
            <person name="Singleton C.M."/>
            <person name="Petriglieri F."/>
            <person name="Kristensen J.M."/>
            <person name="Kirkegaard R.H."/>
            <person name="Michaelsen T.Y."/>
            <person name="Andersen M.H."/>
            <person name="Karst S.M."/>
            <person name="Dueholm M.S."/>
            <person name="Nielsen P.H."/>
            <person name="Albertsen M."/>
        </authorList>
    </citation>
    <scope>NUCLEOTIDE SEQUENCE</scope>
    <source>
        <strain evidence="3">Skiv_18-Q3-R9-52_MAXAC.067</strain>
    </source>
</reference>
<proteinExistence type="inferred from homology"/>
<dbReference type="InterPro" id="IPR051330">
    <property type="entry name" value="Phosphatase_reg/MetRdx"/>
</dbReference>
<evidence type="ECO:0000259" key="2">
    <source>
        <dbReference type="Pfam" id="PF01590"/>
    </source>
</evidence>
<dbReference type="PROSITE" id="PS01320">
    <property type="entry name" value="UPF0067"/>
    <property type="match status" value="1"/>
</dbReference>